<dbReference type="STRING" id="70415.A0A5S6QKQ0"/>
<dbReference type="InterPro" id="IPR004127">
    <property type="entry name" value="Prefoldin_subunit_alpha"/>
</dbReference>
<evidence type="ECO:0000313" key="4">
    <source>
        <dbReference type="WBParaSite" id="TMUE_2000007749.1"/>
    </source>
</evidence>
<name>A0A5S6QKQ0_TRIMR</name>
<evidence type="ECO:0000256" key="1">
    <source>
        <dbReference type="ARBA" id="ARBA00011695"/>
    </source>
</evidence>
<dbReference type="Gene3D" id="1.10.287.370">
    <property type="match status" value="1"/>
</dbReference>
<dbReference type="InterPro" id="IPR009053">
    <property type="entry name" value="Prefoldin"/>
</dbReference>
<dbReference type="Proteomes" id="UP000046395">
    <property type="component" value="Unassembled WGS sequence"/>
</dbReference>
<feature type="coiled-coil region" evidence="2">
    <location>
        <begin position="72"/>
        <end position="99"/>
    </location>
</feature>
<dbReference type="SUPFAM" id="SSF46579">
    <property type="entry name" value="Prefoldin"/>
    <property type="match status" value="1"/>
</dbReference>
<accession>A0A5S6QKQ0</accession>
<dbReference type="AlphaFoldDB" id="A0A5S6QKQ0"/>
<comment type="subunit">
    <text evidence="1">Heterohexamer of two PFD-alpha type and four PFD-beta type subunits.</text>
</comment>
<keyword evidence="3" id="KW-1185">Reference proteome</keyword>
<keyword evidence="2" id="KW-0175">Coiled coil</keyword>
<proteinExistence type="predicted"/>
<dbReference type="Pfam" id="PF02996">
    <property type="entry name" value="Prefoldin"/>
    <property type="match status" value="1"/>
</dbReference>
<dbReference type="WBParaSite" id="TMUE_2000007749.1">
    <property type="protein sequence ID" value="TMUE_2000007749.1"/>
    <property type="gene ID" value="WBGene00293805"/>
</dbReference>
<sequence>MNPGELKNDSPVRNRFVRELFRLTNNATYWSLLTTNRVRLQFFVRCLSPYRRALLLMAELKKRVEVLEHFLCHRLNSDLQEATESLQSANSRLRTIRKTSNALKDILLLPSTANLSSKVDLSNGAFVQAIVPDASTVFIKVNPTVYVEMKPEEAIDLLAKLETCVLKVANRRAESVARINAHIKLVKQGLEHMSILPSLPDESD</sequence>
<protein>
    <submittedName>
        <fullName evidence="4">Prefoldin subunit 3</fullName>
    </submittedName>
</protein>
<evidence type="ECO:0000313" key="3">
    <source>
        <dbReference type="Proteomes" id="UP000046395"/>
    </source>
</evidence>
<evidence type="ECO:0000256" key="2">
    <source>
        <dbReference type="SAM" id="Coils"/>
    </source>
</evidence>
<reference evidence="4" key="1">
    <citation type="submission" date="2019-12" db="UniProtKB">
        <authorList>
            <consortium name="WormBaseParasite"/>
        </authorList>
    </citation>
    <scope>IDENTIFICATION</scope>
</reference>
<organism evidence="3 4">
    <name type="scientific">Trichuris muris</name>
    <name type="common">Mouse whipworm</name>
    <dbReference type="NCBI Taxonomy" id="70415"/>
    <lineage>
        <taxon>Eukaryota</taxon>
        <taxon>Metazoa</taxon>
        <taxon>Ecdysozoa</taxon>
        <taxon>Nematoda</taxon>
        <taxon>Enoplea</taxon>
        <taxon>Dorylaimia</taxon>
        <taxon>Trichinellida</taxon>
        <taxon>Trichuridae</taxon>
        <taxon>Trichuris</taxon>
    </lineage>
</organism>